<dbReference type="InterPro" id="IPR018108">
    <property type="entry name" value="MCP_transmembrane"/>
</dbReference>
<evidence type="ECO:0000256" key="6">
    <source>
        <dbReference type="ARBA" id="ARBA00022692"/>
    </source>
</evidence>
<keyword evidence="12 13" id="KW-0472">Membrane</keyword>
<feature type="compositionally biased region" description="Polar residues" evidence="14">
    <location>
        <begin position="19"/>
        <end position="29"/>
    </location>
</feature>
<feature type="repeat" description="Solcar" evidence="13">
    <location>
        <begin position="573"/>
        <end position="661"/>
    </location>
</feature>
<comment type="similarity">
    <text evidence="3">Belongs to the mitochondrial carrier (TC 2.A.29) family.</text>
</comment>
<keyword evidence="10" id="KW-1133">Transmembrane helix</keyword>
<dbReference type="Gene3D" id="3.40.395.10">
    <property type="entry name" value="Adenoviral Proteinase, Chain A"/>
    <property type="match status" value="1"/>
</dbReference>
<dbReference type="GO" id="GO:0080090">
    <property type="term" value="P:regulation of primary metabolic process"/>
    <property type="evidence" value="ECO:0007669"/>
    <property type="project" value="UniProtKB-ARBA"/>
</dbReference>
<evidence type="ECO:0000313" key="17">
    <source>
        <dbReference type="Proteomes" id="UP001175271"/>
    </source>
</evidence>
<evidence type="ECO:0000256" key="3">
    <source>
        <dbReference type="ARBA" id="ARBA00006375"/>
    </source>
</evidence>
<keyword evidence="11" id="KW-0496">Mitochondrion</keyword>
<keyword evidence="9" id="KW-0788">Thiol protease</keyword>
<dbReference type="InterPro" id="IPR023395">
    <property type="entry name" value="MCP_dom_sf"/>
</dbReference>
<keyword evidence="7" id="KW-0677">Repeat</keyword>
<feature type="repeat" description="Solcar" evidence="13">
    <location>
        <begin position="672"/>
        <end position="754"/>
    </location>
</feature>
<organism evidence="16 17">
    <name type="scientific">Steinernema hermaphroditum</name>
    <dbReference type="NCBI Taxonomy" id="289476"/>
    <lineage>
        <taxon>Eukaryota</taxon>
        <taxon>Metazoa</taxon>
        <taxon>Ecdysozoa</taxon>
        <taxon>Nematoda</taxon>
        <taxon>Chromadorea</taxon>
        <taxon>Rhabditida</taxon>
        <taxon>Tylenchina</taxon>
        <taxon>Panagrolaimomorpha</taxon>
        <taxon>Strongyloidoidea</taxon>
        <taxon>Steinernematidae</taxon>
        <taxon>Steinernema</taxon>
    </lineage>
</organism>
<dbReference type="PANTHER" id="PTHR45624:SF12">
    <property type="entry name" value="MITOCHONDRIAL ORNITHINE TRANSPORTER 1"/>
    <property type="match status" value="1"/>
</dbReference>
<dbReference type="SUPFAM" id="SSF103506">
    <property type="entry name" value="Mitochondrial carrier"/>
    <property type="match status" value="1"/>
</dbReference>
<feature type="compositionally biased region" description="Polar residues" evidence="14">
    <location>
        <begin position="65"/>
        <end position="74"/>
    </location>
</feature>
<evidence type="ECO:0000256" key="13">
    <source>
        <dbReference type="PROSITE-ProRule" id="PRU00282"/>
    </source>
</evidence>
<dbReference type="GO" id="GO:0060255">
    <property type="term" value="P:regulation of macromolecule metabolic process"/>
    <property type="evidence" value="ECO:0007669"/>
    <property type="project" value="UniProtKB-ARBA"/>
</dbReference>
<dbReference type="AlphaFoldDB" id="A0AA39I2C1"/>
<dbReference type="InterPro" id="IPR003653">
    <property type="entry name" value="Peptidase_C48_C"/>
</dbReference>
<dbReference type="GO" id="GO:0008234">
    <property type="term" value="F:cysteine-type peptidase activity"/>
    <property type="evidence" value="ECO:0007669"/>
    <property type="project" value="UniProtKB-KW"/>
</dbReference>
<dbReference type="InterPro" id="IPR038765">
    <property type="entry name" value="Papain-like_cys_pep_sf"/>
</dbReference>
<dbReference type="SUPFAM" id="SSF54001">
    <property type="entry name" value="Cysteine proteinases"/>
    <property type="match status" value="1"/>
</dbReference>
<evidence type="ECO:0000256" key="10">
    <source>
        <dbReference type="ARBA" id="ARBA00022989"/>
    </source>
</evidence>
<dbReference type="PROSITE" id="PS50920">
    <property type="entry name" value="SOLCAR"/>
    <property type="match status" value="3"/>
</dbReference>
<keyword evidence="8" id="KW-0378">Hydrolase</keyword>
<sequence length="760" mass="85053">MRFFSSLLKFGSVKKKSEGNSTVTTFQPQQDERTTEKRERENSSGDDYHFDSGESKPKKPRLSASPESETPVTLSQYRIQQFKDFLSNVVQSKRSEEVGSATGSAMTSGRTTPSVIESFGSNSTNELDAKNVTLIEAIKQRQKEHKSLWFSLDRRTGENSINRLTNTHTVTEASYRTKSRAWKEMEQLENDLREKLKLDGVILERKRVLPERDDFPKIPEKGIELIGRIWSGGAMNEVFSKGSGADITRKDLMTLKGLDWLNDEVINSYMNLICERSASSKDGFPKVYAYSTFFYPNLTTKGYASVRRWTRKVDIFSYNILLVPVHLGAHWCLAVIDMDKKTIDYYDSMFGSNDQCLSKLREYLASEMKDKKQQVLDTSEWQLYTRKDIPRQMNGSDCGMFTCKFAEYASRRAEINFSQIHMPYFRQLARSPSLGDVTARERFAQRVVGAFAALRGTFCAMGHSSSPSSDSRSHVKDGLIDLTAGTLGGVANVYAGQPLDTVKVKMQTFPSLYKNWRTCFLDTYKLDGIRGLYAGTVPALAANVAENAVLFTAYGYCQKAVAFTVGRSTTSEMTPVENAFSGSLAAIFAAAVLCPTELVKCKLQAQREVNPIHHSTPFSVCRDMYKTQGVRAFFCGMTPTLAREVPGYFCFFGAYEMCRYMFAGKDGNKDNIGLLPTAVSGAVGGMALWTSIFPADVIKSRMQVKGEGNFLSMFKEILKKEGVAALYKGLTPTLLRTCSASSCLFITYEETKKILHKLVG</sequence>
<accession>A0AA39I2C1</accession>
<evidence type="ECO:0000259" key="15">
    <source>
        <dbReference type="PROSITE" id="PS50600"/>
    </source>
</evidence>
<dbReference type="Proteomes" id="UP001175271">
    <property type="component" value="Unassembled WGS sequence"/>
</dbReference>
<evidence type="ECO:0000256" key="8">
    <source>
        <dbReference type="ARBA" id="ARBA00022801"/>
    </source>
</evidence>
<keyword evidence="5" id="KW-0645">Protease</keyword>
<feature type="domain" description="Ubiquitin-like protease family profile" evidence="15">
    <location>
        <begin position="245"/>
        <end position="409"/>
    </location>
</feature>
<dbReference type="GO" id="GO:1990575">
    <property type="term" value="P:mitochondrial L-ornithine transmembrane transport"/>
    <property type="evidence" value="ECO:0007669"/>
    <property type="project" value="TreeGrafter"/>
</dbReference>
<evidence type="ECO:0000256" key="11">
    <source>
        <dbReference type="ARBA" id="ARBA00023128"/>
    </source>
</evidence>
<evidence type="ECO:0000256" key="5">
    <source>
        <dbReference type="ARBA" id="ARBA00022670"/>
    </source>
</evidence>
<evidence type="ECO:0000313" key="16">
    <source>
        <dbReference type="EMBL" id="KAK0416527.1"/>
    </source>
</evidence>
<name>A0AA39I2C1_9BILA</name>
<feature type="region of interest" description="Disordered" evidence="14">
    <location>
        <begin position="14"/>
        <end position="74"/>
    </location>
</feature>
<gene>
    <name evidence="16" type="ORF">QR680_012542</name>
</gene>
<dbReference type="Pfam" id="PF02902">
    <property type="entry name" value="Peptidase_C48"/>
    <property type="match status" value="1"/>
</dbReference>
<dbReference type="Gene3D" id="1.50.40.10">
    <property type="entry name" value="Mitochondrial carrier domain"/>
    <property type="match status" value="1"/>
</dbReference>
<evidence type="ECO:0000256" key="1">
    <source>
        <dbReference type="ARBA" id="ARBA00004225"/>
    </source>
</evidence>
<keyword evidence="4" id="KW-0813">Transport</keyword>
<dbReference type="EMBL" id="JAUCMV010000002">
    <property type="protein sequence ID" value="KAK0416527.1"/>
    <property type="molecule type" value="Genomic_DNA"/>
</dbReference>
<keyword evidence="6 13" id="KW-0812">Transmembrane</keyword>
<dbReference type="GO" id="GO:0000064">
    <property type="term" value="F:L-ornithine transmembrane transporter activity"/>
    <property type="evidence" value="ECO:0007669"/>
    <property type="project" value="TreeGrafter"/>
</dbReference>
<dbReference type="FunFam" id="1.50.40.10:FF:000146">
    <property type="entry name" value="Uncharacterized protein, isoform B"/>
    <property type="match status" value="1"/>
</dbReference>
<dbReference type="FunFam" id="3.40.395.10:FF:000001">
    <property type="entry name" value="Sentrin-specific protease 1"/>
    <property type="match status" value="1"/>
</dbReference>
<dbReference type="GO" id="GO:0031966">
    <property type="term" value="C:mitochondrial membrane"/>
    <property type="evidence" value="ECO:0007669"/>
    <property type="project" value="UniProtKB-SubCell"/>
</dbReference>
<comment type="similarity">
    <text evidence="2">Belongs to the peptidase C48 family.</text>
</comment>
<evidence type="ECO:0000256" key="12">
    <source>
        <dbReference type="ARBA" id="ARBA00023136"/>
    </source>
</evidence>
<evidence type="ECO:0000256" key="7">
    <source>
        <dbReference type="ARBA" id="ARBA00022737"/>
    </source>
</evidence>
<evidence type="ECO:0000256" key="9">
    <source>
        <dbReference type="ARBA" id="ARBA00022807"/>
    </source>
</evidence>
<comment type="subcellular location">
    <subcellularLocation>
        <location evidence="1">Mitochondrion membrane</location>
        <topology evidence="1">Multi-pass membrane protein</topology>
    </subcellularLocation>
</comment>
<comment type="caution">
    <text evidence="16">The sequence shown here is derived from an EMBL/GenBank/DDBJ whole genome shotgun (WGS) entry which is preliminary data.</text>
</comment>
<reference evidence="16" key="1">
    <citation type="submission" date="2023-06" db="EMBL/GenBank/DDBJ databases">
        <title>Genomic analysis of the entomopathogenic nematode Steinernema hermaphroditum.</title>
        <authorList>
            <person name="Schwarz E.M."/>
            <person name="Heppert J.K."/>
            <person name="Baniya A."/>
            <person name="Schwartz H.T."/>
            <person name="Tan C.-H."/>
            <person name="Antoshechkin I."/>
            <person name="Sternberg P.W."/>
            <person name="Goodrich-Blair H."/>
            <person name="Dillman A.R."/>
        </authorList>
    </citation>
    <scope>NUCLEOTIDE SEQUENCE</scope>
    <source>
        <strain evidence="16">PS9179</strain>
        <tissue evidence="16">Whole animal</tissue>
    </source>
</reference>
<dbReference type="Pfam" id="PF00153">
    <property type="entry name" value="Mito_carr"/>
    <property type="match status" value="3"/>
</dbReference>
<dbReference type="PROSITE" id="PS50600">
    <property type="entry name" value="ULP_PROTEASE"/>
    <property type="match status" value="1"/>
</dbReference>
<keyword evidence="17" id="KW-1185">Reference proteome</keyword>
<protein>
    <recommendedName>
        <fullName evidence="15">Ubiquitin-like protease family profile domain-containing protein</fullName>
    </recommendedName>
</protein>
<feature type="repeat" description="Solcar" evidence="13">
    <location>
        <begin position="476"/>
        <end position="560"/>
    </location>
</feature>
<evidence type="ECO:0000256" key="2">
    <source>
        <dbReference type="ARBA" id="ARBA00005234"/>
    </source>
</evidence>
<proteinExistence type="inferred from homology"/>
<dbReference type="InterPro" id="IPR050567">
    <property type="entry name" value="Mitochondrial_Carrier"/>
</dbReference>
<dbReference type="PANTHER" id="PTHR45624">
    <property type="entry name" value="MITOCHONDRIAL BASIC AMINO ACIDS TRANSPORTER-RELATED"/>
    <property type="match status" value="1"/>
</dbReference>
<evidence type="ECO:0000256" key="14">
    <source>
        <dbReference type="SAM" id="MobiDB-lite"/>
    </source>
</evidence>
<feature type="compositionally biased region" description="Basic and acidic residues" evidence="14">
    <location>
        <begin position="30"/>
        <end position="57"/>
    </location>
</feature>
<evidence type="ECO:0000256" key="4">
    <source>
        <dbReference type="ARBA" id="ARBA00022448"/>
    </source>
</evidence>
<dbReference type="GO" id="GO:0006508">
    <property type="term" value="P:proteolysis"/>
    <property type="evidence" value="ECO:0007669"/>
    <property type="project" value="UniProtKB-KW"/>
</dbReference>